<evidence type="ECO:0000313" key="11">
    <source>
        <dbReference type="Proteomes" id="UP000263486"/>
    </source>
</evidence>
<dbReference type="PROSITE" id="PS00188">
    <property type="entry name" value="BIOTIN"/>
    <property type="match status" value="1"/>
</dbReference>
<dbReference type="SUPFAM" id="SSF51230">
    <property type="entry name" value="Single hybrid motif"/>
    <property type="match status" value="1"/>
</dbReference>
<dbReference type="Proteomes" id="UP000263486">
    <property type="component" value="Unassembled WGS sequence"/>
</dbReference>
<dbReference type="CDD" id="cd06850">
    <property type="entry name" value="biotinyl_domain"/>
    <property type="match status" value="1"/>
</dbReference>
<dbReference type="InterPro" id="IPR050709">
    <property type="entry name" value="Biotin_Carboxyl_Carrier/Decarb"/>
</dbReference>
<dbReference type="Gene3D" id="2.40.50.100">
    <property type="match status" value="1"/>
</dbReference>
<dbReference type="PANTHER" id="PTHR45266:SF3">
    <property type="entry name" value="OXALOACETATE DECARBOXYLASE ALPHA CHAIN"/>
    <property type="match status" value="1"/>
</dbReference>
<keyword evidence="4 8" id="KW-0276">Fatty acid metabolism</keyword>
<evidence type="ECO:0000256" key="8">
    <source>
        <dbReference type="RuleBase" id="RU364072"/>
    </source>
</evidence>
<dbReference type="InterPro" id="IPR001882">
    <property type="entry name" value="Biotin_BS"/>
</dbReference>
<keyword evidence="6 8" id="KW-0275">Fatty acid biosynthesis</keyword>
<feature type="domain" description="Lipoyl-binding" evidence="9">
    <location>
        <begin position="72"/>
        <end position="148"/>
    </location>
</feature>
<evidence type="ECO:0000259" key="9">
    <source>
        <dbReference type="PROSITE" id="PS50968"/>
    </source>
</evidence>
<keyword evidence="7 8" id="KW-0092">Biotin</keyword>
<dbReference type="InterPro" id="IPR001249">
    <property type="entry name" value="AcCoA_biotinCC"/>
</dbReference>
<evidence type="ECO:0000256" key="2">
    <source>
        <dbReference type="ARBA" id="ARBA00017562"/>
    </source>
</evidence>
<dbReference type="InterPro" id="IPR011053">
    <property type="entry name" value="Single_hybrid_motif"/>
</dbReference>
<keyword evidence="11" id="KW-1185">Reference proteome</keyword>
<comment type="pathway">
    <text evidence="1 8">Lipid metabolism; fatty acid biosynthesis.</text>
</comment>
<proteinExistence type="predicted"/>
<name>A0ABX9KK35_9FUSO</name>
<protein>
    <recommendedName>
        <fullName evidence="2 8">Biotin carboxyl carrier protein of acetyl-CoA carboxylase</fullName>
    </recommendedName>
</protein>
<accession>A0ABX9KK35</accession>
<gene>
    <name evidence="10" type="primary">accB</name>
    <name evidence="10" type="ORF">DYH56_01500</name>
</gene>
<dbReference type="RefSeq" id="WP_114641084.1">
    <property type="nucleotide sequence ID" value="NZ_JAACIO010000002.1"/>
</dbReference>
<dbReference type="PRINTS" id="PR01071">
    <property type="entry name" value="ACOABIOTINCC"/>
</dbReference>
<evidence type="ECO:0000256" key="6">
    <source>
        <dbReference type="ARBA" id="ARBA00023160"/>
    </source>
</evidence>
<organism evidence="10 11">
    <name type="scientific">Psychrilyobacter piezotolerans</name>
    <dbReference type="NCBI Taxonomy" id="2293438"/>
    <lineage>
        <taxon>Bacteria</taxon>
        <taxon>Fusobacteriati</taxon>
        <taxon>Fusobacteriota</taxon>
        <taxon>Fusobacteriia</taxon>
        <taxon>Fusobacteriales</taxon>
        <taxon>Fusobacteriaceae</taxon>
        <taxon>Psychrilyobacter</taxon>
    </lineage>
</organism>
<dbReference type="PROSITE" id="PS50968">
    <property type="entry name" value="BIOTINYL_LIPOYL"/>
    <property type="match status" value="1"/>
</dbReference>
<evidence type="ECO:0000256" key="1">
    <source>
        <dbReference type="ARBA" id="ARBA00005194"/>
    </source>
</evidence>
<dbReference type="EMBL" id="QUAJ01000002">
    <property type="protein sequence ID" value="REI42852.1"/>
    <property type="molecule type" value="Genomic_DNA"/>
</dbReference>
<evidence type="ECO:0000256" key="3">
    <source>
        <dbReference type="ARBA" id="ARBA00022516"/>
    </source>
</evidence>
<keyword evidence="3 8" id="KW-0444">Lipid biosynthesis</keyword>
<dbReference type="Pfam" id="PF00364">
    <property type="entry name" value="Biotin_lipoyl"/>
    <property type="match status" value="1"/>
</dbReference>
<dbReference type="PANTHER" id="PTHR45266">
    <property type="entry name" value="OXALOACETATE DECARBOXYLASE ALPHA CHAIN"/>
    <property type="match status" value="1"/>
</dbReference>
<comment type="function">
    <text evidence="8">This protein is a component of the acetyl coenzyme A carboxylase complex; first, biotin carboxylase catalyzes the carboxylation of the carrier protein and then the transcarboxylase transfers the carboxyl group to form malonyl-CoA.</text>
</comment>
<evidence type="ECO:0000313" key="10">
    <source>
        <dbReference type="EMBL" id="REI42852.1"/>
    </source>
</evidence>
<dbReference type="NCBIfam" id="TIGR00531">
    <property type="entry name" value="BCCP"/>
    <property type="match status" value="1"/>
</dbReference>
<evidence type="ECO:0000256" key="5">
    <source>
        <dbReference type="ARBA" id="ARBA00023098"/>
    </source>
</evidence>
<keyword evidence="5 8" id="KW-0443">Lipid metabolism</keyword>
<reference evidence="10 11" key="1">
    <citation type="submission" date="2018-08" db="EMBL/GenBank/DDBJ databases">
        <title>Draft genome sequence of Psychrilyobacter sp. strain SD5 isolated from Black Sea water.</title>
        <authorList>
            <person name="Yadav S."/>
            <person name="Villanueva L."/>
            <person name="Damste J.S.S."/>
        </authorList>
    </citation>
    <scope>NUCLEOTIDE SEQUENCE [LARGE SCALE GENOMIC DNA]</scope>
    <source>
        <strain evidence="10 11">SD5</strain>
    </source>
</reference>
<sequence length="150" mass="16467">MKIDVKAIKELSENIEKYGLEEITLESEGTKVSLKREIEKATVTQVVAEPRVVAAAPRKAKKAKTEVETKNYDSIKSPMVGTFYGAPSPDADKFVKEGQIVEVGDILCIVEAMKLMNEVKAEKRCRIVKAVLTDGAPVTKGADLFLIEEV</sequence>
<evidence type="ECO:0000256" key="4">
    <source>
        <dbReference type="ARBA" id="ARBA00022832"/>
    </source>
</evidence>
<evidence type="ECO:0000256" key="7">
    <source>
        <dbReference type="ARBA" id="ARBA00023267"/>
    </source>
</evidence>
<dbReference type="InterPro" id="IPR000089">
    <property type="entry name" value="Biotin_lipoyl"/>
</dbReference>
<comment type="caution">
    <text evidence="10">The sequence shown here is derived from an EMBL/GenBank/DDBJ whole genome shotgun (WGS) entry which is preliminary data.</text>
</comment>